<accession>B9G864</accession>
<feature type="region of interest" description="Disordered" evidence="1">
    <location>
        <begin position="225"/>
        <end position="252"/>
    </location>
</feature>
<dbReference type="EMBL" id="CM000147">
    <property type="protein sequence ID" value="EEE50799.1"/>
    <property type="molecule type" value="Genomic_DNA"/>
</dbReference>
<organism evidence="2">
    <name type="scientific">Oryza sativa subsp. japonica</name>
    <name type="common">Rice</name>
    <dbReference type="NCBI Taxonomy" id="39947"/>
    <lineage>
        <taxon>Eukaryota</taxon>
        <taxon>Viridiplantae</taxon>
        <taxon>Streptophyta</taxon>
        <taxon>Embryophyta</taxon>
        <taxon>Tracheophyta</taxon>
        <taxon>Spermatophyta</taxon>
        <taxon>Magnoliopsida</taxon>
        <taxon>Liliopsida</taxon>
        <taxon>Poales</taxon>
        <taxon>Poaceae</taxon>
        <taxon>BOP clade</taxon>
        <taxon>Oryzoideae</taxon>
        <taxon>Oryzeae</taxon>
        <taxon>Oryzinae</taxon>
        <taxon>Oryza</taxon>
        <taxon>Oryza sativa</taxon>
    </lineage>
</organism>
<dbReference type="AlphaFoldDB" id="B9G864"/>
<sequence>MMCIVVYLDYFLLINNHAEKVMICLAYVPWQALLHAYLHGRPKARMELGLLLEPGPGASNADLAAADMSKVLQVKITAEQAEMASLVDKPFTNKPFGLFSGEFARRHGFHLLGTTSTWLLDAVLLLSRHLLAAFLSSSLTTAAAFLSSSLTTAAVEAVQVGTQIIFPSPQSQGLYCTAPIHGWKSSGAARRGLGPPAPPLPSAHSRPVRLLPAYRVIPQVHSSTRRSFPADASAVPGVSSSLHPLPELDEKHGPVAESCDGVEALDDSSVVAGCKIEKVVAG</sequence>
<dbReference type="Proteomes" id="UP000007752">
    <property type="component" value="Chromosome 10"/>
</dbReference>
<gene>
    <name evidence="2" type="ORF">OsJ_31171</name>
</gene>
<evidence type="ECO:0000256" key="1">
    <source>
        <dbReference type="SAM" id="MobiDB-lite"/>
    </source>
</evidence>
<reference evidence="2" key="2">
    <citation type="submission" date="2008-12" db="EMBL/GenBank/DDBJ databases">
        <title>Improved gene annotation of the rice (Oryza sativa) genomes.</title>
        <authorList>
            <person name="Wang J."/>
            <person name="Li R."/>
            <person name="Fan W."/>
            <person name="Huang Q."/>
            <person name="Zhang J."/>
            <person name="Zhou Y."/>
            <person name="Hu Y."/>
            <person name="Zi S."/>
            <person name="Li J."/>
            <person name="Ni P."/>
            <person name="Zheng H."/>
            <person name="Zhang Y."/>
            <person name="Zhao M."/>
            <person name="Hao Q."/>
            <person name="McDermott J."/>
            <person name="Samudrala R."/>
            <person name="Kristiansen K."/>
            <person name="Wong G.K.-S."/>
        </authorList>
    </citation>
    <scope>NUCLEOTIDE SEQUENCE</scope>
</reference>
<name>B9G864_ORYSJ</name>
<protein>
    <submittedName>
        <fullName evidence="2">Uncharacterized protein</fullName>
    </submittedName>
</protein>
<reference evidence="2" key="1">
    <citation type="journal article" date="2005" name="PLoS Biol.">
        <title>The genomes of Oryza sativa: a history of duplications.</title>
        <authorList>
            <person name="Yu J."/>
            <person name="Wang J."/>
            <person name="Lin W."/>
            <person name="Li S."/>
            <person name="Li H."/>
            <person name="Zhou J."/>
            <person name="Ni P."/>
            <person name="Dong W."/>
            <person name="Hu S."/>
            <person name="Zeng C."/>
            <person name="Zhang J."/>
            <person name="Zhang Y."/>
            <person name="Li R."/>
            <person name="Xu Z."/>
            <person name="Li S."/>
            <person name="Li X."/>
            <person name="Zheng H."/>
            <person name="Cong L."/>
            <person name="Lin L."/>
            <person name="Yin J."/>
            <person name="Geng J."/>
            <person name="Li G."/>
            <person name="Shi J."/>
            <person name="Liu J."/>
            <person name="Lv H."/>
            <person name="Li J."/>
            <person name="Wang J."/>
            <person name="Deng Y."/>
            <person name="Ran L."/>
            <person name="Shi X."/>
            <person name="Wang X."/>
            <person name="Wu Q."/>
            <person name="Li C."/>
            <person name="Ren X."/>
            <person name="Wang J."/>
            <person name="Wang X."/>
            <person name="Li D."/>
            <person name="Liu D."/>
            <person name="Zhang X."/>
            <person name="Ji Z."/>
            <person name="Zhao W."/>
            <person name="Sun Y."/>
            <person name="Zhang Z."/>
            <person name="Bao J."/>
            <person name="Han Y."/>
            <person name="Dong L."/>
            <person name="Ji J."/>
            <person name="Chen P."/>
            <person name="Wu S."/>
            <person name="Liu J."/>
            <person name="Xiao Y."/>
            <person name="Bu D."/>
            <person name="Tan J."/>
            <person name="Yang L."/>
            <person name="Ye C."/>
            <person name="Zhang J."/>
            <person name="Xu J."/>
            <person name="Zhou Y."/>
            <person name="Yu Y."/>
            <person name="Zhang B."/>
            <person name="Zhuang S."/>
            <person name="Wei H."/>
            <person name="Liu B."/>
            <person name="Lei M."/>
            <person name="Yu H."/>
            <person name="Li Y."/>
            <person name="Xu H."/>
            <person name="Wei S."/>
            <person name="He X."/>
            <person name="Fang L."/>
            <person name="Zhang Z."/>
            <person name="Zhang Y."/>
            <person name="Huang X."/>
            <person name="Su Z."/>
            <person name="Tong W."/>
            <person name="Li J."/>
            <person name="Tong Z."/>
            <person name="Li S."/>
            <person name="Ye J."/>
            <person name="Wang L."/>
            <person name="Fang L."/>
            <person name="Lei T."/>
            <person name="Chen C."/>
            <person name="Chen H."/>
            <person name="Xu Z."/>
            <person name="Li H."/>
            <person name="Huang H."/>
            <person name="Zhang F."/>
            <person name="Xu H."/>
            <person name="Li N."/>
            <person name="Zhao C."/>
            <person name="Li S."/>
            <person name="Dong L."/>
            <person name="Huang Y."/>
            <person name="Li L."/>
            <person name="Xi Y."/>
            <person name="Qi Q."/>
            <person name="Li W."/>
            <person name="Zhang B."/>
            <person name="Hu W."/>
            <person name="Zhang Y."/>
            <person name="Tian X."/>
            <person name="Jiao Y."/>
            <person name="Liang X."/>
            <person name="Jin J."/>
            <person name="Gao L."/>
            <person name="Zheng W."/>
            <person name="Hao B."/>
            <person name="Liu S."/>
            <person name="Wang W."/>
            <person name="Yuan L."/>
            <person name="Cao M."/>
            <person name="McDermott J."/>
            <person name="Samudrala R."/>
            <person name="Wang J."/>
            <person name="Wong G.K."/>
            <person name="Yang H."/>
        </authorList>
    </citation>
    <scope>NUCLEOTIDE SEQUENCE [LARGE SCALE GENOMIC DNA]</scope>
</reference>
<evidence type="ECO:0000313" key="2">
    <source>
        <dbReference type="EMBL" id="EEE50799.1"/>
    </source>
</evidence>
<proteinExistence type="predicted"/>